<dbReference type="CDD" id="cd12203">
    <property type="entry name" value="GT1"/>
    <property type="match status" value="1"/>
</dbReference>
<dbReference type="GO" id="GO:0003677">
    <property type="term" value="F:DNA binding"/>
    <property type="evidence" value="ECO:0007669"/>
    <property type="project" value="UniProtKB-KW"/>
</dbReference>
<dbReference type="GO" id="GO:0006355">
    <property type="term" value="P:regulation of DNA-templated transcription"/>
    <property type="evidence" value="ECO:0007669"/>
    <property type="project" value="UniProtKB-ARBA"/>
</dbReference>
<feature type="region of interest" description="Disordered" evidence="6">
    <location>
        <begin position="256"/>
        <end position="286"/>
    </location>
</feature>
<dbReference type="Pfam" id="PF13837">
    <property type="entry name" value="Myb_DNA-bind_4"/>
    <property type="match status" value="1"/>
</dbReference>
<keyword evidence="4" id="KW-0804">Transcription</keyword>
<feature type="compositionally biased region" description="Polar residues" evidence="6">
    <location>
        <begin position="274"/>
        <end position="284"/>
    </location>
</feature>
<evidence type="ECO:0000256" key="5">
    <source>
        <dbReference type="ARBA" id="ARBA00023242"/>
    </source>
</evidence>
<dbReference type="Proteomes" id="UP001159364">
    <property type="component" value="Linkage Group LG07"/>
</dbReference>
<dbReference type="EMBL" id="JAIWQS010000007">
    <property type="protein sequence ID" value="KAJ8760196.1"/>
    <property type="molecule type" value="Genomic_DNA"/>
</dbReference>
<keyword evidence="2" id="KW-0805">Transcription regulation</keyword>
<dbReference type="InterPro" id="IPR044822">
    <property type="entry name" value="Myb_DNA-bind_4"/>
</dbReference>
<dbReference type="PANTHER" id="PTHR21654">
    <property type="entry name" value="FI21293P1"/>
    <property type="match status" value="1"/>
</dbReference>
<feature type="region of interest" description="Disordered" evidence="6">
    <location>
        <begin position="139"/>
        <end position="171"/>
    </location>
</feature>
<sequence length="345" mass="38667">MELVNGDRRLTNADEFPQYITPFPTAGTLLLSNPASAFLSPDVNHPPQKLRPIRGNGGRSPMFSLRDDPPLLFQQRTEVGGVLDDGGLGNLGLLSNMVAGDMAVNGGGGGGCGERVVVNDSVKFWSNWVDPNCEGGVSFDAESSSSSDGDDCGDSFKAVKESASRKRKRKRKKKLEDLLENLVTRMMEKQERMHQQLIEMIEKRERERIIREEAWKKQEIERLRRDEEARAQETARNLSLISFIQNVMGHEMEVPQPLTPISPPETSGDKDGSNLPTQTDFKCNSSDRRWPEAEVKALIMLRSTVEKKFQLIGSKCLNIWDEVSAKMHNMGYDRSAKKCKRNGKT</sequence>
<evidence type="ECO:0000256" key="6">
    <source>
        <dbReference type="SAM" id="MobiDB-lite"/>
    </source>
</evidence>
<keyword evidence="3" id="KW-0238">DNA-binding</keyword>
<evidence type="ECO:0000256" key="4">
    <source>
        <dbReference type="ARBA" id="ARBA00023163"/>
    </source>
</evidence>
<reference evidence="8 9" key="1">
    <citation type="submission" date="2021-09" db="EMBL/GenBank/DDBJ databases">
        <title>Genomic insights and catalytic innovation underlie evolution of tropane alkaloids biosynthesis.</title>
        <authorList>
            <person name="Wang Y.-J."/>
            <person name="Tian T."/>
            <person name="Huang J.-P."/>
            <person name="Huang S.-X."/>
        </authorList>
    </citation>
    <scope>NUCLEOTIDE SEQUENCE [LARGE SCALE GENOMIC DNA]</scope>
    <source>
        <strain evidence="8">KIB-2018</strain>
        <tissue evidence="8">Leaf</tissue>
    </source>
</reference>
<protein>
    <recommendedName>
        <fullName evidence="7">Myb/SANT-like DNA-binding domain-containing protein</fullName>
    </recommendedName>
</protein>
<organism evidence="8 9">
    <name type="scientific">Erythroxylum novogranatense</name>
    <dbReference type="NCBI Taxonomy" id="1862640"/>
    <lineage>
        <taxon>Eukaryota</taxon>
        <taxon>Viridiplantae</taxon>
        <taxon>Streptophyta</taxon>
        <taxon>Embryophyta</taxon>
        <taxon>Tracheophyta</taxon>
        <taxon>Spermatophyta</taxon>
        <taxon>Magnoliopsida</taxon>
        <taxon>eudicotyledons</taxon>
        <taxon>Gunneridae</taxon>
        <taxon>Pentapetalae</taxon>
        <taxon>rosids</taxon>
        <taxon>fabids</taxon>
        <taxon>Malpighiales</taxon>
        <taxon>Erythroxylaceae</taxon>
        <taxon>Erythroxylum</taxon>
    </lineage>
</organism>
<evidence type="ECO:0000256" key="1">
    <source>
        <dbReference type="ARBA" id="ARBA00004123"/>
    </source>
</evidence>
<accession>A0AAV8T0C9</accession>
<gene>
    <name evidence="8" type="ORF">K2173_011052</name>
</gene>
<comment type="caution">
    <text evidence="8">The sequence shown here is derived from an EMBL/GenBank/DDBJ whole genome shotgun (WGS) entry which is preliminary data.</text>
</comment>
<dbReference type="GO" id="GO:0005634">
    <property type="term" value="C:nucleus"/>
    <property type="evidence" value="ECO:0007669"/>
    <property type="project" value="UniProtKB-SubCell"/>
</dbReference>
<name>A0AAV8T0C9_9ROSI</name>
<keyword evidence="9" id="KW-1185">Reference proteome</keyword>
<feature type="domain" description="Myb/SANT-like DNA-binding" evidence="7">
    <location>
        <begin position="288"/>
        <end position="341"/>
    </location>
</feature>
<dbReference type="PANTHER" id="PTHR21654:SF7">
    <property type="entry name" value="HOMEODOMAIN-LIKE SUPERFAMILY PROTEIN"/>
    <property type="match status" value="1"/>
</dbReference>
<dbReference type="AlphaFoldDB" id="A0AAV8T0C9"/>
<proteinExistence type="predicted"/>
<evidence type="ECO:0000259" key="7">
    <source>
        <dbReference type="Pfam" id="PF13837"/>
    </source>
</evidence>
<evidence type="ECO:0000313" key="8">
    <source>
        <dbReference type="EMBL" id="KAJ8760196.1"/>
    </source>
</evidence>
<dbReference type="Gene3D" id="1.10.10.60">
    <property type="entry name" value="Homeodomain-like"/>
    <property type="match status" value="1"/>
</dbReference>
<evidence type="ECO:0000256" key="2">
    <source>
        <dbReference type="ARBA" id="ARBA00023015"/>
    </source>
</evidence>
<keyword evidence="5" id="KW-0539">Nucleus</keyword>
<evidence type="ECO:0000313" key="9">
    <source>
        <dbReference type="Proteomes" id="UP001159364"/>
    </source>
</evidence>
<comment type="subcellular location">
    <subcellularLocation>
        <location evidence="1">Nucleus</location>
    </subcellularLocation>
</comment>
<evidence type="ECO:0000256" key="3">
    <source>
        <dbReference type="ARBA" id="ARBA00023125"/>
    </source>
</evidence>